<dbReference type="GO" id="GO:0016491">
    <property type="term" value="F:oxidoreductase activity"/>
    <property type="evidence" value="ECO:0007669"/>
    <property type="project" value="InterPro"/>
</dbReference>
<dbReference type="EMBL" id="MDEH01000001">
    <property type="protein sequence ID" value="PPU74997.1"/>
    <property type="molecule type" value="Genomic_DNA"/>
</dbReference>
<dbReference type="PANTHER" id="PTHR36151:SF3">
    <property type="entry name" value="ER-BOUND OXYGENASE MPAB_MPAB'_RUBBER OXYGENASE CATALYTIC DOMAIN-CONTAINING PROTEIN"/>
    <property type="match status" value="1"/>
</dbReference>
<accession>A0A2S7DMK3</accession>
<sequence length="308" mass="33821">MSAVFRTLTAPAAERIRRWVLDAFPRGQSAIDYDQPPGDPGLFGPDSVTWRVHSEFPGMLSGGLCALMLQLLHPRALAGVYDHSNFRSDLIGRLRRTTDFVAGTSYAPVAEAERLIARVRRIHAQVRGHTADGVAYQADDPGLLTWVHVTEAYGFLQGYRRYCRDVPTAIADRYYDEARRVAEALGAGDVPASQAQVDAYFAEVRATLRMDARSREVLDVLTGIQLPVPAARLSRGVFLGAGMALLPPWASQMLGRSAVQRTQAQASARVLRGLSPLFRIALRDGVSARACRRMQLPPATLLRWPDGS</sequence>
<dbReference type="RefSeq" id="WP_104585266.1">
    <property type="nucleotide sequence ID" value="NZ_JAJGQH010000013.1"/>
</dbReference>
<dbReference type="Proteomes" id="UP000239865">
    <property type="component" value="Unassembled WGS sequence"/>
</dbReference>
<evidence type="ECO:0000259" key="1">
    <source>
        <dbReference type="Pfam" id="PF09995"/>
    </source>
</evidence>
<comment type="caution">
    <text evidence="2">The sequence shown here is derived from an EMBL/GenBank/DDBJ whole genome shotgun (WGS) entry which is preliminary data.</text>
</comment>
<name>A0A2S7DMK3_9XANT</name>
<evidence type="ECO:0000313" key="2">
    <source>
        <dbReference type="EMBL" id="PPU74997.1"/>
    </source>
</evidence>
<dbReference type="Pfam" id="PF09995">
    <property type="entry name" value="MPAB_Lcp_cat"/>
    <property type="match status" value="1"/>
</dbReference>
<organism evidence="2 3">
    <name type="scientific">Xanthomonas melonis</name>
    <dbReference type="NCBI Taxonomy" id="56456"/>
    <lineage>
        <taxon>Bacteria</taxon>
        <taxon>Pseudomonadati</taxon>
        <taxon>Pseudomonadota</taxon>
        <taxon>Gammaproteobacteria</taxon>
        <taxon>Lysobacterales</taxon>
        <taxon>Lysobacteraceae</taxon>
        <taxon>Xanthomonas</taxon>
    </lineage>
</organism>
<evidence type="ECO:0000313" key="3">
    <source>
        <dbReference type="Proteomes" id="UP000239865"/>
    </source>
</evidence>
<protein>
    <recommendedName>
        <fullName evidence="1">ER-bound oxygenase mpaB/mpaB'/Rubber oxygenase catalytic domain-containing protein</fullName>
    </recommendedName>
</protein>
<proteinExistence type="predicted"/>
<gene>
    <name evidence="2" type="ORF">XmelCFBP4644_03650</name>
</gene>
<dbReference type="InterPro" id="IPR018713">
    <property type="entry name" value="MPAB/Lcp_cat_dom"/>
</dbReference>
<dbReference type="OrthoDB" id="108890at2"/>
<feature type="domain" description="ER-bound oxygenase mpaB/mpaB'/Rubber oxygenase catalytic" evidence="1">
    <location>
        <begin position="50"/>
        <end position="272"/>
    </location>
</feature>
<reference evidence="2 3" key="1">
    <citation type="submission" date="2016-08" db="EMBL/GenBank/DDBJ databases">
        <authorList>
            <person name="Seilhamer J.J."/>
        </authorList>
    </citation>
    <scope>NUCLEOTIDE SEQUENCE [LARGE SCALE GENOMIC DNA]</scope>
    <source>
        <strain evidence="2 3">CFBP4644</strain>
    </source>
</reference>
<dbReference type="AlphaFoldDB" id="A0A2S7DMK3"/>
<dbReference type="PANTHER" id="PTHR36151">
    <property type="entry name" value="BLR2777 PROTEIN"/>
    <property type="match status" value="1"/>
</dbReference>